<reference evidence="1" key="1">
    <citation type="submission" date="2014-11" db="EMBL/GenBank/DDBJ databases">
        <authorList>
            <person name="Amaro Gonzalez C."/>
        </authorList>
    </citation>
    <scope>NUCLEOTIDE SEQUENCE</scope>
</reference>
<dbReference type="AlphaFoldDB" id="A0A0E9TSP0"/>
<proteinExistence type="predicted"/>
<protein>
    <submittedName>
        <fullName evidence="1">Uncharacterized protein</fullName>
    </submittedName>
</protein>
<accession>A0A0E9TSP0</accession>
<organism evidence="1">
    <name type="scientific">Anguilla anguilla</name>
    <name type="common">European freshwater eel</name>
    <name type="synonym">Muraena anguilla</name>
    <dbReference type="NCBI Taxonomy" id="7936"/>
    <lineage>
        <taxon>Eukaryota</taxon>
        <taxon>Metazoa</taxon>
        <taxon>Chordata</taxon>
        <taxon>Craniata</taxon>
        <taxon>Vertebrata</taxon>
        <taxon>Euteleostomi</taxon>
        <taxon>Actinopterygii</taxon>
        <taxon>Neopterygii</taxon>
        <taxon>Teleostei</taxon>
        <taxon>Anguilliformes</taxon>
        <taxon>Anguillidae</taxon>
        <taxon>Anguilla</taxon>
    </lineage>
</organism>
<name>A0A0E9TSP0_ANGAN</name>
<evidence type="ECO:0000313" key="1">
    <source>
        <dbReference type="EMBL" id="JAH55723.1"/>
    </source>
</evidence>
<reference evidence="1" key="2">
    <citation type="journal article" date="2015" name="Fish Shellfish Immunol.">
        <title>Early steps in the European eel (Anguilla anguilla)-Vibrio vulnificus interaction in the gills: Role of the RtxA13 toxin.</title>
        <authorList>
            <person name="Callol A."/>
            <person name="Pajuelo D."/>
            <person name="Ebbesson L."/>
            <person name="Teles M."/>
            <person name="MacKenzie S."/>
            <person name="Amaro C."/>
        </authorList>
    </citation>
    <scope>NUCLEOTIDE SEQUENCE</scope>
</reference>
<sequence length="40" mass="5105">MCLRKNRTLNLWFYLQTRNRINLFDHHLNLPYRWSLKNSQ</sequence>
<dbReference type="EMBL" id="GBXM01052854">
    <property type="protein sequence ID" value="JAH55723.1"/>
    <property type="molecule type" value="Transcribed_RNA"/>
</dbReference>